<feature type="transmembrane region" description="Helical" evidence="1">
    <location>
        <begin position="237"/>
        <end position="258"/>
    </location>
</feature>
<sequence>MKTIQVQVQTPDRELNQFEVLIQILCVFIVFLVVIYAPVKNIGSDPYGCLLTSQSIIEHKTIKLDAYASFPYQKSFDDRISIVRKNGHYYYFFPLGTSVLCVPLVWVANLLGEDILVDEVGTHELISALSCALIFFILLKISRCYLPLVPSIFITAITFFGSSLISTNGTGLWSSNFATLFICLSLYLIVKLDRGRADSINFYLLGFFLFTSYFCRPTALLFIFVIAVYLFVESRIYFLKTMTTLLALFLGLVVFSFFEYGQVLPDYYNPFRLQASFSRFLTALYGNLLSPARGLLIFSPFFIIVFGALIMFGKRFRGGWLFRLSLIYLGLHLVSISKFKHWWAGWSFGPRLFTEAMPMLFLLTIFVYYEQKNFRWLHLGKFLKTTYLILGLVGIGINTLQGLYNTDTLGWNEVLKIDNRSQLIFDWQHPQFLATRKSIHRLMMKSDIDAFMENVAEKKVPKDAAILISKHAGYKINDLYVARYAAQNYKDFRLSFNIPDMVQSETFYFTPDQYEKVQKLRFYSIKPFRGTTIQGYFKQKIYQVMIVSVKDEAKGRLPGGFINYMVSLGSKIDSLTFRGSYIAIIFMNKIILEKIGNDESVQATQLENHLLQQLFNENRLFLYSAGMDYGNKSSIQVNGVEYSLNNRGFNVAVFDNNLKCRETLNFDTHIGQIYTPDTILMANRKEADP</sequence>
<gene>
    <name evidence="2" type="ORF">ACFL27_02160</name>
</gene>
<evidence type="ECO:0000313" key="3">
    <source>
        <dbReference type="Proteomes" id="UP001594351"/>
    </source>
</evidence>
<evidence type="ECO:0008006" key="4">
    <source>
        <dbReference type="Google" id="ProtNLM"/>
    </source>
</evidence>
<evidence type="ECO:0000256" key="1">
    <source>
        <dbReference type="SAM" id="Phobius"/>
    </source>
</evidence>
<accession>A0ABV6YS11</accession>
<feature type="transmembrane region" description="Helical" evidence="1">
    <location>
        <begin position="294"/>
        <end position="313"/>
    </location>
</feature>
<comment type="caution">
    <text evidence="2">The sequence shown here is derived from an EMBL/GenBank/DDBJ whole genome shotgun (WGS) entry which is preliminary data.</text>
</comment>
<feature type="transmembrane region" description="Helical" evidence="1">
    <location>
        <begin position="146"/>
        <end position="165"/>
    </location>
</feature>
<organism evidence="2 3">
    <name type="scientific">candidate division CSSED10-310 bacterium</name>
    <dbReference type="NCBI Taxonomy" id="2855610"/>
    <lineage>
        <taxon>Bacteria</taxon>
        <taxon>Bacteria division CSSED10-310</taxon>
    </lineage>
</organism>
<feature type="transmembrane region" description="Helical" evidence="1">
    <location>
        <begin position="171"/>
        <end position="190"/>
    </location>
</feature>
<feature type="transmembrane region" description="Helical" evidence="1">
    <location>
        <begin position="202"/>
        <end position="231"/>
    </location>
</feature>
<dbReference type="Proteomes" id="UP001594351">
    <property type="component" value="Unassembled WGS sequence"/>
</dbReference>
<evidence type="ECO:0000313" key="2">
    <source>
        <dbReference type="EMBL" id="MFC1848989.1"/>
    </source>
</evidence>
<keyword evidence="1" id="KW-1133">Transmembrane helix</keyword>
<feature type="transmembrane region" description="Helical" evidence="1">
    <location>
        <begin position="20"/>
        <end position="39"/>
    </location>
</feature>
<reference evidence="2 3" key="1">
    <citation type="submission" date="2024-09" db="EMBL/GenBank/DDBJ databases">
        <title>Laminarin stimulates single cell rates of sulfate reduction while oxygen inhibits transcriptomic activity in coastal marine sediment.</title>
        <authorList>
            <person name="Lindsay M."/>
            <person name="Orcutt B."/>
            <person name="Emerson D."/>
            <person name="Stepanauskas R."/>
            <person name="D'Angelo T."/>
        </authorList>
    </citation>
    <scope>NUCLEOTIDE SEQUENCE [LARGE SCALE GENOMIC DNA]</scope>
    <source>
        <strain evidence="2">SAG AM-311-K15</strain>
    </source>
</reference>
<name>A0ABV6YS11_UNCC1</name>
<protein>
    <recommendedName>
        <fullName evidence="4">Glycosyltransferase RgtA/B/C/D-like domain-containing protein</fullName>
    </recommendedName>
</protein>
<dbReference type="EMBL" id="JBHPBY010000015">
    <property type="protein sequence ID" value="MFC1848989.1"/>
    <property type="molecule type" value="Genomic_DNA"/>
</dbReference>
<feature type="transmembrane region" description="Helical" evidence="1">
    <location>
        <begin position="351"/>
        <end position="370"/>
    </location>
</feature>
<feature type="transmembrane region" description="Helical" evidence="1">
    <location>
        <begin position="382"/>
        <end position="404"/>
    </location>
</feature>
<feature type="transmembrane region" description="Helical" evidence="1">
    <location>
        <begin position="89"/>
        <end position="108"/>
    </location>
</feature>
<keyword evidence="1" id="KW-0472">Membrane</keyword>
<keyword evidence="1" id="KW-0812">Transmembrane</keyword>
<feature type="transmembrane region" description="Helical" evidence="1">
    <location>
        <begin position="320"/>
        <end position="339"/>
    </location>
</feature>
<feature type="transmembrane region" description="Helical" evidence="1">
    <location>
        <begin position="120"/>
        <end position="139"/>
    </location>
</feature>
<proteinExistence type="predicted"/>
<keyword evidence="3" id="KW-1185">Reference proteome</keyword>